<keyword evidence="3" id="KW-1185">Reference proteome</keyword>
<reference evidence="2 3" key="1">
    <citation type="submission" date="2021-06" db="EMBL/GenBank/DDBJ databases">
        <authorList>
            <person name="Kallberg Y."/>
            <person name="Tangrot J."/>
            <person name="Rosling A."/>
        </authorList>
    </citation>
    <scope>NUCLEOTIDE SEQUENCE [LARGE SCALE GENOMIC DNA]</scope>
    <source>
        <strain evidence="2 3">120-4 pot B 10/14</strain>
    </source>
</reference>
<name>A0ABN7UV75_GIGMA</name>
<comment type="caution">
    <text evidence="2">The sequence shown here is derived from an EMBL/GenBank/DDBJ whole genome shotgun (WGS) entry which is preliminary data.</text>
</comment>
<proteinExistence type="predicted"/>
<dbReference type="Proteomes" id="UP000789901">
    <property type="component" value="Unassembled WGS sequence"/>
</dbReference>
<evidence type="ECO:0000313" key="3">
    <source>
        <dbReference type="Proteomes" id="UP000789901"/>
    </source>
</evidence>
<evidence type="ECO:0000313" key="2">
    <source>
        <dbReference type="EMBL" id="CAG8682999.1"/>
    </source>
</evidence>
<dbReference type="EMBL" id="CAJVQB010006382">
    <property type="protein sequence ID" value="CAG8682999.1"/>
    <property type="molecule type" value="Genomic_DNA"/>
</dbReference>
<protein>
    <submittedName>
        <fullName evidence="2">37786_t:CDS:1</fullName>
    </submittedName>
</protein>
<feature type="coiled-coil region" evidence="1">
    <location>
        <begin position="12"/>
        <end position="49"/>
    </location>
</feature>
<sequence length="150" mass="18088">MLAKNTIKYLLILEIESMREKANEEKETKKEANKEINEKTDEKINYINRPNITKIVNLVKNTIYNTLLNYFNFIPNSVLLASILDPRFKKIKGWQKEEKEKAIALLRSEYTFLKNKKHLNHNQNNFKSYLFEKEEKEIINKDEIDHYFKF</sequence>
<accession>A0ABN7UV75</accession>
<evidence type="ECO:0000256" key="1">
    <source>
        <dbReference type="SAM" id="Coils"/>
    </source>
</evidence>
<gene>
    <name evidence="2" type="ORF">GMARGA_LOCUS11076</name>
</gene>
<keyword evidence="1" id="KW-0175">Coiled coil</keyword>
<organism evidence="2 3">
    <name type="scientific">Gigaspora margarita</name>
    <dbReference type="NCBI Taxonomy" id="4874"/>
    <lineage>
        <taxon>Eukaryota</taxon>
        <taxon>Fungi</taxon>
        <taxon>Fungi incertae sedis</taxon>
        <taxon>Mucoromycota</taxon>
        <taxon>Glomeromycotina</taxon>
        <taxon>Glomeromycetes</taxon>
        <taxon>Diversisporales</taxon>
        <taxon>Gigasporaceae</taxon>
        <taxon>Gigaspora</taxon>
    </lineage>
</organism>